<dbReference type="InterPro" id="IPR039421">
    <property type="entry name" value="Type_1_exporter"/>
</dbReference>
<dbReference type="Gene3D" id="3.40.50.300">
    <property type="entry name" value="P-loop containing nucleotide triphosphate hydrolases"/>
    <property type="match status" value="2"/>
</dbReference>
<gene>
    <name evidence="12" type="primary">HMT-1</name>
    <name evidence="12" type="ORF">DFQ27_005454</name>
</gene>
<dbReference type="GO" id="GO:0140359">
    <property type="term" value="F:ABC-type transporter activity"/>
    <property type="evidence" value="ECO:0007669"/>
    <property type="project" value="InterPro"/>
</dbReference>
<dbReference type="Pfam" id="PF00005">
    <property type="entry name" value="ABC_tran"/>
    <property type="match status" value="2"/>
</dbReference>
<dbReference type="Proteomes" id="UP000807716">
    <property type="component" value="Unassembled WGS sequence"/>
</dbReference>
<feature type="transmembrane region" description="Helical" evidence="9">
    <location>
        <begin position="184"/>
        <end position="207"/>
    </location>
</feature>
<dbReference type="CDD" id="cd18581">
    <property type="entry name" value="ABC_6TM_ABCB6"/>
    <property type="match status" value="1"/>
</dbReference>
<dbReference type="SMART" id="SM00382">
    <property type="entry name" value="AAA"/>
    <property type="match status" value="1"/>
</dbReference>
<dbReference type="InterPro" id="IPR036640">
    <property type="entry name" value="ABC1_TM_sf"/>
</dbReference>
<evidence type="ECO:0000256" key="7">
    <source>
        <dbReference type="ARBA" id="ARBA00024363"/>
    </source>
</evidence>
<keyword evidence="3" id="KW-0547">Nucleotide-binding</keyword>
<name>A0A9P6UC33_9FUNG</name>
<evidence type="ECO:0000259" key="10">
    <source>
        <dbReference type="PROSITE" id="PS50893"/>
    </source>
</evidence>
<organism evidence="12 13">
    <name type="scientific">Actinomortierella ambigua</name>
    <dbReference type="NCBI Taxonomy" id="1343610"/>
    <lineage>
        <taxon>Eukaryota</taxon>
        <taxon>Fungi</taxon>
        <taxon>Fungi incertae sedis</taxon>
        <taxon>Mucoromycota</taxon>
        <taxon>Mortierellomycotina</taxon>
        <taxon>Mortierellomycetes</taxon>
        <taxon>Mortierellales</taxon>
        <taxon>Mortierellaceae</taxon>
        <taxon>Actinomortierella</taxon>
    </lineage>
</organism>
<dbReference type="PROSITE" id="PS50893">
    <property type="entry name" value="ABC_TRANSPORTER_2"/>
    <property type="match status" value="1"/>
</dbReference>
<evidence type="ECO:0000256" key="8">
    <source>
        <dbReference type="SAM" id="MobiDB-lite"/>
    </source>
</evidence>
<evidence type="ECO:0000256" key="6">
    <source>
        <dbReference type="ARBA" id="ARBA00023136"/>
    </source>
</evidence>
<dbReference type="PANTHER" id="PTHR24221">
    <property type="entry name" value="ATP-BINDING CASSETTE SUB-FAMILY B"/>
    <property type="match status" value="1"/>
</dbReference>
<evidence type="ECO:0000256" key="4">
    <source>
        <dbReference type="ARBA" id="ARBA00022840"/>
    </source>
</evidence>
<evidence type="ECO:0000256" key="1">
    <source>
        <dbReference type="ARBA" id="ARBA00004141"/>
    </source>
</evidence>
<dbReference type="AlphaFoldDB" id="A0A9P6UC33"/>
<evidence type="ECO:0000256" key="5">
    <source>
        <dbReference type="ARBA" id="ARBA00022989"/>
    </source>
</evidence>
<feature type="compositionally biased region" description="Low complexity" evidence="8">
    <location>
        <begin position="543"/>
        <end position="553"/>
    </location>
</feature>
<feature type="region of interest" description="Disordered" evidence="8">
    <location>
        <begin position="740"/>
        <end position="793"/>
    </location>
</feature>
<feature type="region of interest" description="Disordered" evidence="8">
    <location>
        <begin position="509"/>
        <end position="601"/>
    </location>
</feature>
<dbReference type="InterPro" id="IPR003593">
    <property type="entry name" value="AAA+_ATPase"/>
</dbReference>
<keyword evidence="4" id="KW-0067">ATP-binding</keyword>
<evidence type="ECO:0000313" key="12">
    <source>
        <dbReference type="EMBL" id="KAG0268859.1"/>
    </source>
</evidence>
<dbReference type="PANTHER" id="PTHR24221:SF654">
    <property type="entry name" value="ATP-BINDING CASSETTE SUB-FAMILY B MEMBER 6"/>
    <property type="match status" value="1"/>
</dbReference>
<feature type="region of interest" description="Disordered" evidence="8">
    <location>
        <begin position="883"/>
        <end position="902"/>
    </location>
</feature>
<feature type="compositionally biased region" description="Basic and acidic residues" evidence="8">
    <location>
        <begin position="14"/>
        <end position="24"/>
    </location>
</feature>
<feature type="compositionally biased region" description="Polar residues" evidence="8">
    <location>
        <begin position="532"/>
        <end position="542"/>
    </location>
</feature>
<feature type="domain" description="ABC transmembrane type-1" evidence="11">
    <location>
        <begin position="61"/>
        <end position="357"/>
    </location>
</feature>
<dbReference type="InterPro" id="IPR027417">
    <property type="entry name" value="P-loop_NTPase"/>
</dbReference>
<dbReference type="SUPFAM" id="SSF52540">
    <property type="entry name" value="P-loop containing nucleoside triphosphate hydrolases"/>
    <property type="match status" value="1"/>
</dbReference>
<evidence type="ECO:0000256" key="9">
    <source>
        <dbReference type="SAM" id="Phobius"/>
    </source>
</evidence>
<keyword evidence="13" id="KW-1185">Reference proteome</keyword>
<dbReference type="InterPro" id="IPR017871">
    <property type="entry name" value="ABC_transporter-like_CS"/>
</dbReference>
<dbReference type="Pfam" id="PF00664">
    <property type="entry name" value="ABC_membrane"/>
    <property type="match status" value="1"/>
</dbReference>
<comment type="subcellular location">
    <subcellularLocation>
        <location evidence="1">Membrane</location>
        <topology evidence="1">Multi-pass membrane protein</topology>
    </subcellularLocation>
</comment>
<keyword evidence="6 9" id="KW-0472">Membrane</keyword>
<sequence>MAPGSKKGKKMKKDKKDKDKGFAQKEYKRPTSLGEFYEHCKRLRPFLWPSNSRKLQMHIMFCLVLLVVGRVVNVLVPWQVANVVNALTKVADGSEGGVDEHGNPRFVWKEIVVFIGLRALQGSIGAVDTFQGLLWVPVGQFNTRELAVKMFEHLLSLSLRFHLNRKTGEMLRVQDRGVSSIVTLLSSLLFNIVPCLLDIAVACIVLTRTFDIYFGIIVFITLFCYIYATILLTDWRTRYRREANALDNAVEARAVDTLLNYETVKLFATEDYEAQKYTEAILAFQKADCKSQYTLAVLNTTLNLVIQAGLALGCLLCAKRVAQKEMEVGEFVMYYAYILQLYGPLNLFGSSYRSLQKNFVDMEKMLDLFKEKVEVKDSPDCKELLMTTGGDVVFENVSFGYNPKHPNVKGISFRIPHGKKLALVGPSGGGKSTILKLLFRFYDPTEGRILIDGQDIRTVSQRSLRRKIGIVPQDTALFNETIGYNIGYGKIGQDSNQIIDPSRLAQLQRRASMEDGTTSVSIGCPRGARRSMMSSPTMSGGKQQPQQQQQQQQARSYRKKVPGAGNPPRVTGGGAGGSDAEGDADVGEVNEGSEAGEHEEAWQDDARIQFAAEAARIHEIVSRFPEGYETRVGERGLRLSGGEKQRVAIARTILKNPPILLLDEATSALDTQTEREIQNSLETVAKDRTTLMIAHRLSTIVDADQILVIKQGQMVEQGSHEELMRLGGVYAAMWMQQLRDDRTSPPHSTASTGQSSQKESTSSKEGEETDEDDDSSVEEGARHSVMKNGKGKTLARIRTRRSISYSGRYARLGDNICNFVDDEESDYGYHHYYDHHRRGGTDGQAGGSSELSHGYPIGSGRNARFRPGMAASLPEYCYRGEGGSGVAGSSKLSTGDGLPSSGIRAWIRPYERESITNDALGQQAEGLDYLQDEDDEDRTFTESQWHGEPDDDDGNEEVENDHDAATTTATVSDISPPVSTSSRSSRASHSNTQQPPPQSRQQTE</sequence>
<comment type="similarity">
    <text evidence="7">Belongs to the ABC transporter superfamily. ABCB family. Heavy Metal importer (TC 3.A.1.210) subfamily.</text>
</comment>
<dbReference type="PROSITE" id="PS50929">
    <property type="entry name" value="ABC_TM1F"/>
    <property type="match status" value="1"/>
</dbReference>
<evidence type="ECO:0000313" key="13">
    <source>
        <dbReference type="Proteomes" id="UP000807716"/>
    </source>
</evidence>
<dbReference type="OrthoDB" id="6500128at2759"/>
<reference evidence="12" key="1">
    <citation type="journal article" date="2020" name="Fungal Divers.">
        <title>Resolving the Mortierellaceae phylogeny through synthesis of multi-gene phylogenetics and phylogenomics.</title>
        <authorList>
            <person name="Vandepol N."/>
            <person name="Liber J."/>
            <person name="Desiro A."/>
            <person name="Na H."/>
            <person name="Kennedy M."/>
            <person name="Barry K."/>
            <person name="Grigoriev I.V."/>
            <person name="Miller A.N."/>
            <person name="O'Donnell K."/>
            <person name="Stajich J.E."/>
            <person name="Bonito G."/>
        </authorList>
    </citation>
    <scope>NUCLEOTIDE SEQUENCE</scope>
    <source>
        <strain evidence="12">BC1065</strain>
    </source>
</reference>
<feature type="transmembrane region" description="Helical" evidence="9">
    <location>
        <begin position="213"/>
        <end position="232"/>
    </location>
</feature>
<keyword evidence="5 9" id="KW-1133">Transmembrane helix</keyword>
<keyword evidence="2 9" id="KW-0812">Transmembrane</keyword>
<dbReference type="GO" id="GO:0016887">
    <property type="term" value="F:ATP hydrolysis activity"/>
    <property type="evidence" value="ECO:0007669"/>
    <property type="project" value="InterPro"/>
</dbReference>
<dbReference type="InterPro" id="IPR011527">
    <property type="entry name" value="ABC1_TM_dom"/>
</dbReference>
<evidence type="ECO:0000259" key="11">
    <source>
        <dbReference type="PROSITE" id="PS50929"/>
    </source>
</evidence>
<dbReference type="SUPFAM" id="SSF90123">
    <property type="entry name" value="ABC transporter transmembrane region"/>
    <property type="match status" value="1"/>
</dbReference>
<feature type="domain" description="ABC transporter" evidence="10">
    <location>
        <begin position="392"/>
        <end position="736"/>
    </location>
</feature>
<protein>
    <submittedName>
        <fullName evidence="12">Homocysteine S-methyltransferase 1</fullName>
    </submittedName>
</protein>
<dbReference type="InterPro" id="IPR003439">
    <property type="entry name" value="ABC_transporter-like_ATP-bd"/>
</dbReference>
<feature type="compositionally biased region" description="Low complexity" evidence="8">
    <location>
        <begin position="970"/>
        <end position="990"/>
    </location>
</feature>
<proteinExistence type="inferred from homology"/>
<feature type="compositionally biased region" description="Acidic residues" evidence="8">
    <location>
        <begin position="949"/>
        <end position="960"/>
    </location>
</feature>
<dbReference type="PROSITE" id="PS00211">
    <property type="entry name" value="ABC_TRANSPORTER_1"/>
    <property type="match status" value="1"/>
</dbReference>
<feature type="compositionally biased region" description="Low complexity" evidence="8">
    <location>
        <begin position="751"/>
        <end position="760"/>
    </location>
</feature>
<comment type="caution">
    <text evidence="12">The sequence shown here is derived from an EMBL/GenBank/DDBJ whole genome shotgun (WGS) entry which is preliminary data.</text>
</comment>
<feature type="compositionally biased region" description="Basic residues" evidence="8">
    <location>
        <begin position="1"/>
        <end position="13"/>
    </location>
</feature>
<feature type="compositionally biased region" description="Acidic residues" evidence="8">
    <location>
        <begin position="767"/>
        <end position="777"/>
    </location>
</feature>
<dbReference type="GO" id="GO:0005524">
    <property type="term" value="F:ATP binding"/>
    <property type="evidence" value="ECO:0007669"/>
    <property type="project" value="UniProtKB-KW"/>
</dbReference>
<dbReference type="GO" id="GO:0005774">
    <property type="term" value="C:vacuolar membrane"/>
    <property type="evidence" value="ECO:0007669"/>
    <property type="project" value="TreeGrafter"/>
</dbReference>
<accession>A0A9P6UC33</accession>
<dbReference type="Gene3D" id="1.20.1560.10">
    <property type="entry name" value="ABC transporter type 1, transmembrane domain"/>
    <property type="match status" value="2"/>
</dbReference>
<feature type="region of interest" description="Disordered" evidence="8">
    <location>
        <begin position="930"/>
        <end position="1004"/>
    </location>
</feature>
<feature type="transmembrane region" description="Helical" evidence="9">
    <location>
        <begin position="59"/>
        <end position="80"/>
    </location>
</feature>
<evidence type="ECO:0000256" key="2">
    <source>
        <dbReference type="ARBA" id="ARBA00022692"/>
    </source>
</evidence>
<feature type="region of interest" description="Disordered" evidence="8">
    <location>
        <begin position="1"/>
        <end position="24"/>
    </location>
</feature>
<dbReference type="EMBL" id="JAAAJB010000039">
    <property type="protein sequence ID" value="KAG0268859.1"/>
    <property type="molecule type" value="Genomic_DNA"/>
</dbReference>
<evidence type="ECO:0000256" key="3">
    <source>
        <dbReference type="ARBA" id="ARBA00022741"/>
    </source>
</evidence>